<evidence type="ECO:0008006" key="3">
    <source>
        <dbReference type="Google" id="ProtNLM"/>
    </source>
</evidence>
<reference evidence="1" key="1">
    <citation type="submission" date="2022-01" db="EMBL/GenBank/DDBJ databases">
        <title>Microbacterium eymi and Microbacterium rhizovicinus sp. nov., isolated from the rhizospheric soil of Elymus tsukushiensis, a plant native to the Dokdo Islands, Republic of Korea.</title>
        <authorList>
            <person name="Hwang Y.J."/>
        </authorList>
    </citation>
    <scope>NUCLEOTIDE SEQUENCE</scope>
    <source>
        <strain evidence="1">KUDC0405</strain>
    </source>
</reference>
<keyword evidence="2" id="KW-1185">Reference proteome</keyword>
<accession>A0ABY5NH50</accession>
<organism evidence="1 2">
    <name type="scientific">Microbacterium elymi</name>
    <dbReference type="NCBI Taxonomy" id="2909587"/>
    <lineage>
        <taxon>Bacteria</taxon>
        <taxon>Bacillati</taxon>
        <taxon>Actinomycetota</taxon>
        <taxon>Actinomycetes</taxon>
        <taxon>Micrococcales</taxon>
        <taxon>Microbacteriaceae</taxon>
        <taxon>Microbacterium</taxon>
    </lineage>
</organism>
<protein>
    <recommendedName>
        <fullName evidence="3">Antitoxin</fullName>
    </recommendedName>
</protein>
<name>A0ABY5NH50_9MICO</name>
<evidence type="ECO:0000313" key="2">
    <source>
        <dbReference type="Proteomes" id="UP001054811"/>
    </source>
</evidence>
<evidence type="ECO:0000313" key="1">
    <source>
        <dbReference type="EMBL" id="UUT34451.1"/>
    </source>
</evidence>
<dbReference type="RefSeq" id="WP_259610974.1">
    <property type="nucleotide sequence ID" value="NZ_CP091139.2"/>
</dbReference>
<sequence>MRTTITLTPEAESVIRRMMDERKLSFKEAVNSAILSAPRHEARERYVLPSFTLGTRVPLDDIKGLLGQLDDEDYLRKQEFGK</sequence>
<gene>
    <name evidence="1" type="ORF">L2X98_28075</name>
</gene>
<proteinExistence type="predicted"/>
<dbReference type="Proteomes" id="UP001054811">
    <property type="component" value="Chromosome"/>
</dbReference>
<dbReference type="EMBL" id="CP091139">
    <property type="protein sequence ID" value="UUT34451.1"/>
    <property type="molecule type" value="Genomic_DNA"/>
</dbReference>